<name>M8AWB0_AEGTA</name>
<proteinExistence type="inferred from homology"/>
<comment type="similarity">
    <text evidence="1">Belongs to the peptidase C48 family.</text>
</comment>
<dbReference type="SUPFAM" id="SSF54001">
    <property type="entry name" value="Cysteine proteinases"/>
    <property type="match status" value="1"/>
</dbReference>
<keyword evidence="2" id="KW-0645">Protease</keyword>
<dbReference type="PANTHER" id="PTHR12606">
    <property type="entry name" value="SENTRIN/SUMO-SPECIFIC PROTEASE"/>
    <property type="match status" value="1"/>
</dbReference>
<dbReference type="PANTHER" id="PTHR12606:SF155">
    <property type="entry name" value="OS04G0316900 PROTEIN"/>
    <property type="match status" value="1"/>
</dbReference>
<evidence type="ECO:0000256" key="2">
    <source>
        <dbReference type="ARBA" id="ARBA00022670"/>
    </source>
</evidence>
<dbReference type="GO" id="GO:0016929">
    <property type="term" value="F:deSUMOylase activity"/>
    <property type="evidence" value="ECO:0007669"/>
    <property type="project" value="TreeGrafter"/>
</dbReference>
<reference evidence="7" key="1">
    <citation type="submission" date="2015-06" db="UniProtKB">
        <authorList>
            <consortium name="EnsemblPlants"/>
        </authorList>
    </citation>
    <scope>IDENTIFICATION</scope>
</reference>
<dbReference type="InterPro" id="IPR038765">
    <property type="entry name" value="Papain-like_cys_pep_sf"/>
</dbReference>
<evidence type="ECO:0000256" key="1">
    <source>
        <dbReference type="ARBA" id="ARBA00005234"/>
    </source>
</evidence>
<evidence type="ECO:0000256" key="3">
    <source>
        <dbReference type="ARBA" id="ARBA00022801"/>
    </source>
</evidence>
<evidence type="ECO:0000259" key="6">
    <source>
        <dbReference type="Pfam" id="PF02902"/>
    </source>
</evidence>
<keyword evidence="4" id="KW-0788">Thiol protease</keyword>
<evidence type="ECO:0000256" key="5">
    <source>
        <dbReference type="SAM" id="MobiDB-lite"/>
    </source>
</evidence>
<dbReference type="AlphaFoldDB" id="M8AWB0"/>
<dbReference type="InterPro" id="IPR003653">
    <property type="entry name" value="Peptidase_C48_C"/>
</dbReference>
<evidence type="ECO:0000313" key="7">
    <source>
        <dbReference type="EnsemblPlants" id="EMT05970"/>
    </source>
</evidence>
<evidence type="ECO:0000256" key="4">
    <source>
        <dbReference type="ARBA" id="ARBA00022807"/>
    </source>
</evidence>
<dbReference type="GO" id="GO:0005634">
    <property type="term" value="C:nucleus"/>
    <property type="evidence" value="ECO:0007669"/>
    <property type="project" value="TreeGrafter"/>
</dbReference>
<feature type="compositionally biased region" description="Basic and acidic residues" evidence="5">
    <location>
        <begin position="1"/>
        <end position="14"/>
    </location>
</feature>
<sequence>MAEKMFRHGVRAEPAEVQARRGGQSKRGSGEMPAEQESSWAVEQERFMGGALVAGRPSLLCLTEDRRGNIFWNQIQIKRSKLMRHDYLPQDYALTDHDLCAHIAVESSLSKELLVRIDRSYVLQNQLMCLLDEKEWVNDDNDNKVYVESPFVTSLLRRDGNLGIQEDSAFMTNIVQKYMEYDMIELPINASNMHWYLAIVNTKKREIQVLDSLCWKFVREDLAITLREVQFHLDILKSQNLIKDDWKDVDLTE</sequence>
<dbReference type="EnsemblPlants" id="EMT05970">
    <property type="protein sequence ID" value="EMT05970"/>
    <property type="gene ID" value="F775_23123"/>
</dbReference>
<dbReference type="Pfam" id="PF02902">
    <property type="entry name" value="Peptidase_C48"/>
    <property type="match status" value="1"/>
</dbReference>
<feature type="region of interest" description="Disordered" evidence="5">
    <location>
        <begin position="1"/>
        <end position="38"/>
    </location>
</feature>
<dbReference type="GO" id="GO:0006508">
    <property type="term" value="P:proteolysis"/>
    <property type="evidence" value="ECO:0007669"/>
    <property type="project" value="UniProtKB-KW"/>
</dbReference>
<feature type="domain" description="Ubiquitin-like protease family profile" evidence="6">
    <location>
        <begin position="177"/>
        <end position="213"/>
    </location>
</feature>
<keyword evidence="3" id="KW-0378">Hydrolase</keyword>
<dbReference type="Gene3D" id="3.40.395.10">
    <property type="entry name" value="Adenoviral Proteinase, Chain A"/>
    <property type="match status" value="1"/>
</dbReference>
<dbReference type="GO" id="GO:0016926">
    <property type="term" value="P:protein desumoylation"/>
    <property type="evidence" value="ECO:0007669"/>
    <property type="project" value="TreeGrafter"/>
</dbReference>
<protein>
    <recommendedName>
        <fullName evidence="6">Ubiquitin-like protease family profile domain-containing protein</fullName>
    </recommendedName>
</protein>
<accession>M8AWB0</accession>
<organism evidence="7">
    <name type="scientific">Aegilops tauschii</name>
    <name type="common">Tausch's goatgrass</name>
    <name type="synonym">Aegilops squarrosa</name>
    <dbReference type="NCBI Taxonomy" id="37682"/>
    <lineage>
        <taxon>Eukaryota</taxon>
        <taxon>Viridiplantae</taxon>
        <taxon>Streptophyta</taxon>
        <taxon>Embryophyta</taxon>
        <taxon>Tracheophyta</taxon>
        <taxon>Spermatophyta</taxon>
        <taxon>Magnoliopsida</taxon>
        <taxon>Liliopsida</taxon>
        <taxon>Poales</taxon>
        <taxon>Poaceae</taxon>
        <taxon>BOP clade</taxon>
        <taxon>Pooideae</taxon>
        <taxon>Triticodae</taxon>
        <taxon>Triticeae</taxon>
        <taxon>Triticinae</taxon>
        <taxon>Aegilops</taxon>
    </lineage>
</organism>